<dbReference type="SUPFAM" id="SSF53850">
    <property type="entry name" value="Periplasmic binding protein-like II"/>
    <property type="match status" value="1"/>
</dbReference>
<protein>
    <submittedName>
        <fullName evidence="1">Virulence sensor protein BvgS</fullName>
        <ecNumber evidence="1">2.7.13.3</ecNumber>
    </submittedName>
</protein>
<reference evidence="1" key="1">
    <citation type="submission" date="2019-05" db="EMBL/GenBank/DDBJ databases">
        <authorList>
            <consortium name="Pathogen Informatics"/>
        </authorList>
    </citation>
    <scope>NUCLEOTIDE SEQUENCE [LARGE SCALE GENOMIC DNA]</scope>
    <source>
        <strain evidence="1">NCTC12965</strain>
    </source>
</reference>
<gene>
    <name evidence="1" type="primary">bvgS_1</name>
    <name evidence="1" type="ORF">NCTC12965_01518</name>
</gene>
<dbReference type="Gene3D" id="3.40.190.10">
    <property type="entry name" value="Periplasmic binding protein-like II"/>
    <property type="match status" value="1"/>
</dbReference>
<proteinExistence type="predicted"/>
<dbReference type="AlphaFoldDB" id="A0A4U9TT35"/>
<sequence length="141" mass="15736">MFPLGEVPAFRETNLLSRSQVQLSEPELTSDDWQWLRRKRVLVFGIAAPNYSPFDIISGTRDYGGINADYLGIVGYNLNVQIKVRYYEDASALRRSLDKGEVDLIGNVAAKKRSRSRHAAFYTLCLCLTGIGGAHRQPAAT</sequence>
<name>A0A4U9TT35_SERFO</name>
<organism evidence="1">
    <name type="scientific">Serratia fonticola</name>
    <dbReference type="NCBI Taxonomy" id="47917"/>
    <lineage>
        <taxon>Bacteria</taxon>
        <taxon>Pseudomonadati</taxon>
        <taxon>Pseudomonadota</taxon>
        <taxon>Gammaproteobacteria</taxon>
        <taxon>Enterobacterales</taxon>
        <taxon>Yersiniaceae</taxon>
        <taxon>Serratia</taxon>
    </lineage>
</organism>
<dbReference type="EMBL" id="CABEEZ010000028">
    <property type="protein sequence ID" value="VTR22457.1"/>
    <property type="molecule type" value="Genomic_DNA"/>
</dbReference>
<dbReference type="GO" id="GO:0004673">
    <property type="term" value="F:protein histidine kinase activity"/>
    <property type="evidence" value="ECO:0007669"/>
    <property type="project" value="UniProtKB-EC"/>
</dbReference>
<evidence type="ECO:0000313" key="1">
    <source>
        <dbReference type="EMBL" id="VTR22457.1"/>
    </source>
</evidence>
<keyword evidence="1" id="KW-0808">Transferase</keyword>
<accession>A0A4U9TT35</accession>
<dbReference type="EC" id="2.7.13.3" evidence="1"/>